<protein>
    <submittedName>
        <fullName evidence="1">Uncharacterized protein</fullName>
    </submittedName>
</protein>
<dbReference type="AlphaFoldDB" id="B7U596"/>
<organism evidence="1">
    <name type="scientific">Bacillus subtilis</name>
    <dbReference type="NCBI Taxonomy" id="1423"/>
    <lineage>
        <taxon>Bacteria</taxon>
        <taxon>Bacillati</taxon>
        <taxon>Bacillota</taxon>
        <taxon>Bacilli</taxon>
        <taxon>Bacillales</taxon>
        <taxon>Bacillaceae</taxon>
        <taxon>Bacillus</taxon>
    </lineage>
</organism>
<geneLocation type="plasmid" evidence="1">
    <name>p19</name>
</geneLocation>
<dbReference type="EMBL" id="FJ434456">
    <property type="protein sequence ID" value="ACJ66899.1"/>
    <property type="molecule type" value="Genomic_DNA"/>
</dbReference>
<evidence type="ECO:0000313" key="1">
    <source>
        <dbReference type="EMBL" id="ACJ66899.1"/>
    </source>
</evidence>
<dbReference type="RefSeq" id="WP_124048655.1">
    <property type="nucleotide sequence ID" value="NZ_BSEE01000009.1"/>
</dbReference>
<keyword evidence="1" id="KW-0614">Plasmid</keyword>
<proteinExistence type="predicted"/>
<reference evidence="1" key="1">
    <citation type="submission" date="2008-10" db="EMBL/GenBank/DDBJ databases">
        <title>Identification of conjugative transfer genes on the p19 plasmid from the Bacillus subtilis soil strain 19.</title>
        <authorList>
            <person name="Poluektova E."/>
            <person name="Gagarina E."/>
            <person name="Shilovski I."/>
            <person name="Nezametdinova V."/>
            <person name="Prozorov A."/>
            <person name="Rodionova S."/>
        </authorList>
    </citation>
    <scope>NUCLEOTIDE SEQUENCE</scope>
    <source>
        <strain evidence="1">19</strain>
        <plasmid evidence="1">p19</plasmid>
    </source>
</reference>
<sequence length="133" mass="15550">MAIVKDTIRVDENTLLKIDQLKRELHLSSRGKVIDYLVSNYNQISVEEKIAKRIYEMFHKDFTRIRLGTNNSDRNSQIIIELLNTLMVKENIPRCLSTDEHKSPAVQDAQGFVKKRIEGYKQRKDSSNRVDMI</sequence>
<name>B7U596_BACIU</name>
<accession>B7U596</accession>
<gene>
    <name evidence="1" type="ORF">Bsb_19</name>
</gene>